<dbReference type="InterPro" id="IPR027417">
    <property type="entry name" value="P-loop_NTPase"/>
</dbReference>
<dbReference type="InterPro" id="IPR000863">
    <property type="entry name" value="Sulfotransferase_dom"/>
</dbReference>
<evidence type="ECO:0000256" key="2">
    <source>
        <dbReference type="ARBA" id="ARBA00023180"/>
    </source>
</evidence>
<dbReference type="PANTHER" id="PTHR10605">
    <property type="entry name" value="HEPARAN SULFATE SULFOTRANSFERASE"/>
    <property type="match status" value="1"/>
</dbReference>
<dbReference type="RefSeq" id="WP_015956679.1">
    <property type="nucleotide sequence ID" value="NC_011729.1"/>
</dbReference>
<dbReference type="OrthoDB" id="9797480at2"/>
<dbReference type="eggNOG" id="COG0457">
    <property type="taxonomic scope" value="Bacteria"/>
</dbReference>
<keyword evidence="2" id="KW-0325">Glycoprotein</keyword>
<organism evidence="4 5">
    <name type="scientific">Gloeothece citriformis (strain PCC 7424)</name>
    <name type="common">Cyanothece sp. (strain PCC 7424)</name>
    <dbReference type="NCBI Taxonomy" id="65393"/>
    <lineage>
        <taxon>Bacteria</taxon>
        <taxon>Bacillati</taxon>
        <taxon>Cyanobacteriota</taxon>
        <taxon>Cyanophyceae</taxon>
        <taxon>Oscillatoriophycideae</taxon>
        <taxon>Chroococcales</taxon>
        <taxon>Aphanothecaceae</taxon>
        <taxon>Gloeothece</taxon>
        <taxon>Gloeothece citriformis</taxon>
    </lineage>
</organism>
<dbReference type="InterPro" id="IPR037359">
    <property type="entry name" value="NST/OST"/>
</dbReference>
<proteinExistence type="predicted"/>
<reference evidence="5" key="1">
    <citation type="journal article" date="2011" name="MBio">
        <title>Novel metabolic attributes of the genus Cyanothece, comprising a group of unicellular nitrogen-fixing Cyanobacteria.</title>
        <authorList>
            <person name="Bandyopadhyay A."/>
            <person name="Elvitigala T."/>
            <person name="Welsh E."/>
            <person name="Stockel J."/>
            <person name="Liberton M."/>
            <person name="Min H."/>
            <person name="Sherman L.A."/>
            <person name="Pakrasi H.B."/>
        </authorList>
    </citation>
    <scope>NUCLEOTIDE SEQUENCE [LARGE SCALE GENOMIC DNA]</scope>
    <source>
        <strain evidence="5">PCC 7424</strain>
    </source>
</reference>
<dbReference type="Pfam" id="PF00685">
    <property type="entry name" value="Sulfotransfer_1"/>
    <property type="match status" value="1"/>
</dbReference>
<evidence type="ECO:0000256" key="1">
    <source>
        <dbReference type="ARBA" id="ARBA00022679"/>
    </source>
</evidence>
<dbReference type="HOGENOM" id="CLU_017703_1_2_3"/>
<dbReference type="Gene3D" id="3.40.50.300">
    <property type="entry name" value="P-loop containing nucleotide triphosphate hydrolases"/>
    <property type="match status" value="1"/>
</dbReference>
<dbReference type="SUPFAM" id="SSF52540">
    <property type="entry name" value="P-loop containing nucleoside triphosphate hydrolases"/>
    <property type="match status" value="1"/>
</dbReference>
<dbReference type="EMBL" id="CP001291">
    <property type="protein sequence ID" value="ACK73096.1"/>
    <property type="molecule type" value="Genomic_DNA"/>
</dbReference>
<feature type="domain" description="Sulfotransferase" evidence="3">
    <location>
        <begin position="18"/>
        <end position="247"/>
    </location>
</feature>
<keyword evidence="5" id="KW-1185">Reference proteome</keyword>
<dbReference type="STRING" id="65393.PCC7424_4736"/>
<evidence type="ECO:0000259" key="3">
    <source>
        <dbReference type="Pfam" id="PF00685"/>
    </source>
</evidence>
<evidence type="ECO:0000313" key="5">
    <source>
        <dbReference type="Proteomes" id="UP000002384"/>
    </source>
</evidence>
<sequence>MMTKLIREITYPILKSRPDFLIIGAQKAATTSLYNYLVQHPQIYPRKSFKEVRYFDRTEHYSKGYSWYLGNFPFKFETGNRLNCDASPNYLYYEDVPRLIQQDLGEVKMIAILREPVSRAYSAWQMFHSFANIDNDHLRRFYDPRNFDEAIAEEFDPNFDYRKYPFRYDYVGRGRYIDQLENYYKYFKKENLLILTTDQLNKDLGATLNYICEFLNIDYFPKDILLKLEEKIYNKGKYKEDKKSTDSETLEMLKEYFIPFNQKLYDLLGCRYNW</sequence>
<accession>B7KCX5</accession>
<dbReference type="GO" id="GO:0008146">
    <property type="term" value="F:sulfotransferase activity"/>
    <property type="evidence" value="ECO:0007669"/>
    <property type="project" value="InterPro"/>
</dbReference>
<gene>
    <name evidence="4" type="ordered locus">PCC7424_4736</name>
</gene>
<keyword evidence="1 4" id="KW-0808">Transferase</keyword>
<evidence type="ECO:0000313" key="4">
    <source>
        <dbReference type="EMBL" id="ACK73096.1"/>
    </source>
</evidence>
<protein>
    <submittedName>
        <fullName evidence="4">Sulfotransferase</fullName>
    </submittedName>
</protein>
<dbReference type="KEGG" id="cyc:PCC7424_4736"/>
<dbReference type="AlphaFoldDB" id="B7KCX5"/>
<name>B7KCX5_GLOC7</name>
<dbReference type="PANTHER" id="PTHR10605:SF56">
    <property type="entry name" value="BIFUNCTIONAL HEPARAN SULFATE N-DEACETYLASE_N-SULFOTRANSFERASE"/>
    <property type="match status" value="1"/>
</dbReference>
<dbReference type="Proteomes" id="UP000002384">
    <property type="component" value="Chromosome"/>
</dbReference>